<comment type="caution">
    <text evidence="6">The sequence shown here is derived from an EMBL/GenBank/DDBJ whole genome shotgun (WGS) entry which is preliminary data.</text>
</comment>
<keyword evidence="2" id="KW-0732">Signal</keyword>
<dbReference type="InterPro" id="IPR050344">
    <property type="entry name" value="Peptidase_M1_aminopeptidases"/>
</dbReference>
<dbReference type="Pfam" id="PF11838">
    <property type="entry name" value="ERAP1_C"/>
    <property type="match status" value="1"/>
</dbReference>
<feature type="chain" id="PRO_5032903186" description="Aminopeptidase" evidence="2">
    <location>
        <begin position="16"/>
        <end position="849"/>
    </location>
</feature>
<evidence type="ECO:0000256" key="2">
    <source>
        <dbReference type="SAM" id="SignalP"/>
    </source>
</evidence>
<dbReference type="GO" id="GO:0070006">
    <property type="term" value="F:metalloaminopeptidase activity"/>
    <property type="evidence" value="ECO:0007669"/>
    <property type="project" value="TreeGrafter"/>
</dbReference>
<feature type="domain" description="Peptidase M1 membrane alanine aminopeptidase" evidence="3">
    <location>
        <begin position="293"/>
        <end position="491"/>
    </location>
</feature>
<dbReference type="InterPro" id="IPR014782">
    <property type="entry name" value="Peptidase_M1_dom"/>
</dbReference>
<protein>
    <recommendedName>
        <fullName evidence="8">Aminopeptidase</fullName>
    </recommendedName>
</protein>
<dbReference type="GO" id="GO:0005615">
    <property type="term" value="C:extracellular space"/>
    <property type="evidence" value="ECO:0007669"/>
    <property type="project" value="TreeGrafter"/>
</dbReference>
<evidence type="ECO:0000256" key="1">
    <source>
        <dbReference type="ARBA" id="ARBA00010136"/>
    </source>
</evidence>
<evidence type="ECO:0000259" key="3">
    <source>
        <dbReference type="Pfam" id="PF01433"/>
    </source>
</evidence>
<evidence type="ECO:0008006" key="8">
    <source>
        <dbReference type="Google" id="ProtNLM"/>
    </source>
</evidence>
<dbReference type="OrthoDB" id="6584069at2759"/>
<dbReference type="EMBL" id="CAJOBZ010000099">
    <property type="protein sequence ID" value="CAF4959306.1"/>
    <property type="molecule type" value="Genomic_DNA"/>
</dbReference>
<comment type="similarity">
    <text evidence="1">Belongs to the peptidase M1 family.</text>
</comment>
<dbReference type="SUPFAM" id="SSF63737">
    <property type="entry name" value="Leukotriene A4 hydrolase N-terminal domain"/>
    <property type="match status" value="1"/>
</dbReference>
<evidence type="ECO:0000313" key="7">
    <source>
        <dbReference type="Proteomes" id="UP000663880"/>
    </source>
</evidence>
<evidence type="ECO:0000259" key="5">
    <source>
        <dbReference type="Pfam" id="PF17900"/>
    </source>
</evidence>
<dbReference type="GO" id="GO:0008270">
    <property type="term" value="F:zinc ion binding"/>
    <property type="evidence" value="ECO:0007669"/>
    <property type="project" value="InterPro"/>
</dbReference>
<feature type="signal peptide" evidence="2">
    <location>
        <begin position="1"/>
        <end position="15"/>
    </location>
</feature>
<dbReference type="InterPro" id="IPR027268">
    <property type="entry name" value="Peptidase_M4/M1_CTD_sf"/>
</dbReference>
<dbReference type="Gene3D" id="2.60.40.1910">
    <property type="match status" value="1"/>
</dbReference>
<feature type="domain" description="Aminopeptidase N-like N-terminal" evidence="5">
    <location>
        <begin position="45"/>
        <end position="200"/>
    </location>
</feature>
<dbReference type="GO" id="GO:0005737">
    <property type="term" value="C:cytoplasm"/>
    <property type="evidence" value="ECO:0007669"/>
    <property type="project" value="TreeGrafter"/>
</dbReference>
<sequence>MLFFTILMFICTTKAYVLEEECLNYTIYPAQYELTIIPHIFKDGTSYYDCDLLITVIANAPNVNIIELDAKELEIKSGSIKVLDGVTDIVNQHRPYEFDNKRGKLFIYLREPMKQYSASRTQYIIRVSFVKYVHLDSEGVSIVPYKGDDGKQAYLYTTRLSPTKAKYFFPCFNNPEFEAVFKLRVYVAPPRPGIQFCNTTLVVAKELNRQNFKDDSYGTIEYIPSPQIGVHQVGFHHSQFSNREVKIGEDALIFWSRSSQLPYLSFILQFGENLIHMIHKYSMIKRPLVSGPINIVAVPKNLNGYEIGSWNLLTNSETKLAYINEYTSVKQMEEMMFELSQQLSRIWLGNPGELKRTRWIEEWFKEGVATYFAYYYLTQYNHGGMKPISRIPLSMYGQQMKQRAMAVDWHHSIPALMSFNRTLAVEIPNRYKELVTMKTASILWMVENWLGSEKFHQALIKYINLRRGRFISITDFMISLDQDTVECMHQFFNGTTASRVLSSWFYQSGYPVVYVNVLRDRTPNAVQLKQRQFSFNDLNRLESNYLIPISYIVQNNENCYNCHQPRFTIGSQTYTFGENLNGGWIILNRNSAGYYRVNYDDTTWKLIAKTLKENRHAIDELNRAQIVNDIFALYAAGDVSEDIALEVLEFLNMELSSVVWDSVVSGFELLKTDGAHMTKINYEEWQAFMRQKVSTIYKRLMDDIERRPEIRLFRSNIIEFACSIKHQPCISDMWKIYGDYKEGRLRLDPDFRAACYYVVLNDVNGNLAAENFNDFENEDKTRAEHALREENRFLYRVPIGHPRPLPIKMSTTTTTEAPTTIKVAGCNGAKKNLIPVVLLSFAFLTSISI</sequence>
<dbReference type="GO" id="GO:0043171">
    <property type="term" value="P:peptide catabolic process"/>
    <property type="evidence" value="ECO:0007669"/>
    <property type="project" value="TreeGrafter"/>
</dbReference>
<dbReference type="GO" id="GO:0016020">
    <property type="term" value="C:membrane"/>
    <property type="evidence" value="ECO:0007669"/>
    <property type="project" value="TreeGrafter"/>
</dbReference>
<dbReference type="Gene3D" id="1.10.390.10">
    <property type="entry name" value="Neutral Protease Domain 2"/>
    <property type="match status" value="1"/>
</dbReference>
<keyword evidence="7" id="KW-1185">Reference proteome</keyword>
<dbReference type="GO" id="GO:0006508">
    <property type="term" value="P:proteolysis"/>
    <property type="evidence" value="ECO:0007669"/>
    <property type="project" value="TreeGrafter"/>
</dbReference>
<dbReference type="InterPro" id="IPR045357">
    <property type="entry name" value="Aminopeptidase_N-like_N"/>
</dbReference>
<dbReference type="Proteomes" id="UP000663880">
    <property type="component" value="Unassembled WGS sequence"/>
</dbReference>
<dbReference type="InterPro" id="IPR024571">
    <property type="entry name" value="ERAP1-like_C_dom"/>
</dbReference>
<feature type="domain" description="ERAP1-like C-terminal" evidence="4">
    <location>
        <begin position="584"/>
        <end position="765"/>
    </location>
</feature>
<gene>
    <name evidence="6" type="ORF">PMACD_LOCUS16590</name>
</gene>
<dbReference type="AlphaFoldDB" id="A0A821YI48"/>
<dbReference type="Pfam" id="PF01433">
    <property type="entry name" value="Peptidase_M1"/>
    <property type="match status" value="1"/>
</dbReference>
<accession>A0A821YI48</accession>
<dbReference type="GO" id="GO:0042277">
    <property type="term" value="F:peptide binding"/>
    <property type="evidence" value="ECO:0007669"/>
    <property type="project" value="TreeGrafter"/>
</dbReference>
<reference evidence="6" key="1">
    <citation type="submission" date="2021-02" db="EMBL/GenBank/DDBJ databases">
        <authorList>
            <person name="Steward A R."/>
        </authorList>
    </citation>
    <scope>NUCLEOTIDE SEQUENCE</scope>
</reference>
<dbReference type="PANTHER" id="PTHR11533">
    <property type="entry name" value="PROTEASE M1 ZINC METALLOPROTEASE"/>
    <property type="match status" value="1"/>
</dbReference>
<dbReference type="SUPFAM" id="SSF55486">
    <property type="entry name" value="Metalloproteases ('zincins'), catalytic domain"/>
    <property type="match status" value="1"/>
</dbReference>
<name>A0A821YI48_9NEOP</name>
<proteinExistence type="inferred from homology"/>
<organism evidence="6 7">
    <name type="scientific">Pieris macdunnoughi</name>
    <dbReference type="NCBI Taxonomy" id="345717"/>
    <lineage>
        <taxon>Eukaryota</taxon>
        <taxon>Metazoa</taxon>
        <taxon>Ecdysozoa</taxon>
        <taxon>Arthropoda</taxon>
        <taxon>Hexapoda</taxon>
        <taxon>Insecta</taxon>
        <taxon>Pterygota</taxon>
        <taxon>Neoptera</taxon>
        <taxon>Endopterygota</taxon>
        <taxon>Lepidoptera</taxon>
        <taxon>Glossata</taxon>
        <taxon>Ditrysia</taxon>
        <taxon>Papilionoidea</taxon>
        <taxon>Pieridae</taxon>
        <taxon>Pierinae</taxon>
        <taxon>Pieris</taxon>
    </lineage>
</organism>
<dbReference type="InterPro" id="IPR042097">
    <property type="entry name" value="Aminopeptidase_N-like_N_sf"/>
</dbReference>
<dbReference type="Gene3D" id="1.25.50.20">
    <property type="match status" value="1"/>
</dbReference>
<dbReference type="Gene3D" id="2.60.40.1730">
    <property type="entry name" value="tricorn interacting facor f3 domain"/>
    <property type="match status" value="1"/>
</dbReference>
<evidence type="ECO:0000313" key="6">
    <source>
        <dbReference type="EMBL" id="CAF4959306.1"/>
    </source>
</evidence>
<evidence type="ECO:0000259" key="4">
    <source>
        <dbReference type="Pfam" id="PF11838"/>
    </source>
</evidence>
<dbReference type="Pfam" id="PF17900">
    <property type="entry name" value="Peptidase_M1_N"/>
    <property type="match status" value="1"/>
</dbReference>
<dbReference type="PANTHER" id="PTHR11533:SF299">
    <property type="entry name" value="AMINOPEPTIDASE"/>
    <property type="match status" value="1"/>
</dbReference>